<evidence type="ECO:0000313" key="3">
    <source>
        <dbReference type="Proteomes" id="UP000032066"/>
    </source>
</evidence>
<gene>
    <name evidence="2" type="ORF">TR51_17260</name>
</gene>
<accession>A0A0D0P1U5</accession>
<dbReference type="RefSeq" id="WP_043911880.1">
    <property type="nucleotide sequence ID" value="NZ_JXZB01000002.1"/>
</dbReference>
<feature type="region of interest" description="Disordered" evidence="1">
    <location>
        <begin position="128"/>
        <end position="149"/>
    </location>
</feature>
<dbReference type="EMBL" id="JXZB01000002">
    <property type="protein sequence ID" value="KIQ65581.1"/>
    <property type="molecule type" value="Genomic_DNA"/>
</dbReference>
<dbReference type="InterPro" id="IPR037883">
    <property type="entry name" value="Knr4/Smi1-like_sf"/>
</dbReference>
<dbReference type="PATRIC" id="fig|2064.6.peg.3702"/>
<evidence type="ECO:0000313" key="2">
    <source>
        <dbReference type="EMBL" id="KIQ65581.1"/>
    </source>
</evidence>
<comment type="caution">
    <text evidence="2">The sequence shown here is derived from an EMBL/GenBank/DDBJ whole genome shotgun (WGS) entry which is preliminary data.</text>
</comment>
<dbReference type="AlphaFoldDB" id="A0A0D0P1U5"/>
<name>A0A0D0P1U5_KITGR</name>
<dbReference type="SUPFAM" id="SSF160631">
    <property type="entry name" value="SMI1/KNR4-like"/>
    <property type="match status" value="1"/>
</dbReference>
<protein>
    <recommendedName>
        <fullName evidence="4">Knr4/Smi1-like domain-containing protein</fullName>
    </recommendedName>
</protein>
<sequence>MPDRLTEVLAVLGPGEHRFADAAAWAELEAGLGMALPADFKAVVDAHAPIRINHHLSLHHPATDRWNLGKWIRETARAWADVDFDEEEWENPEEDPRTALGLSEVTFGTAGGLIPIAGTDRGKYVFLAPLPDDDSNDGDSDDRNGDDPGLRLCVVDQDVCWYEYRMSFTEWLHRYLAGEDMGGPNSSAFYPGPVDLQYLPMSRDGRPAAWSGPDR</sequence>
<dbReference type="STRING" id="2064.TR51_17260"/>
<reference evidence="2 3" key="1">
    <citation type="submission" date="2015-02" db="EMBL/GenBank/DDBJ databases">
        <title>Draft genome sequence of Kitasatospora griseola MF730-N6, a bafilomycin, terpentecin and satosporin producer.</title>
        <authorList>
            <person name="Arens J.C."/>
            <person name="Haltli B."/>
            <person name="Kerr R.G."/>
        </authorList>
    </citation>
    <scope>NUCLEOTIDE SEQUENCE [LARGE SCALE GENOMIC DNA]</scope>
    <source>
        <strain evidence="2 3">MF730-N6</strain>
    </source>
</reference>
<evidence type="ECO:0000256" key="1">
    <source>
        <dbReference type="SAM" id="MobiDB-lite"/>
    </source>
</evidence>
<dbReference type="Proteomes" id="UP000032066">
    <property type="component" value="Unassembled WGS sequence"/>
</dbReference>
<evidence type="ECO:0008006" key="4">
    <source>
        <dbReference type="Google" id="ProtNLM"/>
    </source>
</evidence>
<feature type="compositionally biased region" description="Acidic residues" evidence="1">
    <location>
        <begin position="131"/>
        <end position="140"/>
    </location>
</feature>
<organism evidence="2 3">
    <name type="scientific">Kitasatospora griseola</name>
    <name type="common">Streptomyces griseolosporeus</name>
    <dbReference type="NCBI Taxonomy" id="2064"/>
    <lineage>
        <taxon>Bacteria</taxon>
        <taxon>Bacillati</taxon>
        <taxon>Actinomycetota</taxon>
        <taxon>Actinomycetes</taxon>
        <taxon>Kitasatosporales</taxon>
        <taxon>Streptomycetaceae</taxon>
        <taxon>Kitasatospora</taxon>
    </lineage>
</organism>
<keyword evidence="3" id="KW-1185">Reference proteome</keyword>
<dbReference type="OrthoDB" id="4253746at2"/>
<proteinExistence type="predicted"/>